<evidence type="ECO:0000313" key="3">
    <source>
        <dbReference type="Proteomes" id="UP000818029"/>
    </source>
</evidence>
<dbReference type="InterPro" id="IPR013103">
    <property type="entry name" value="RVT_2"/>
</dbReference>
<dbReference type="OrthoDB" id="1645289at2759"/>
<dbReference type="PaxDb" id="3635-A0A1U8IYZ5"/>
<dbReference type="GeneID" id="107899939"/>
<reference evidence="4" key="2">
    <citation type="submission" date="2025-08" db="UniProtKB">
        <authorList>
            <consortium name="RefSeq"/>
        </authorList>
    </citation>
    <scope>IDENTIFICATION</scope>
</reference>
<evidence type="ECO:0000259" key="2">
    <source>
        <dbReference type="Pfam" id="PF07727"/>
    </source>
</evidence>
<keyword evidence="1" id="KW-0472">Membrane</keyword>
<name>A0A1U8IYZ5_GOSHI</name>
<organism evidence="3 4">
    <name type="scientific">Gossypium hirsutum</name>
    <name type="common">Upland cotton</name>
    <name type="synonym">Gossypium mexicanum</name>
    <dbReference type="NCBI Taxonomy" id="3635"/>
    <lineage>
        <taxon>Eukaryota</taxon>
        <taxon>Viridiplantae</taxon>
        <taxon>Streptophyta</taxon>
        <taxon>Embryophyta</taxon>
        <taxon>Tracheophyta</taxon>
        <taxon>Spermatophyta</taxon>
        <taxon>Magnoliopsida</taxon>
        <taxon>eudicotyledons</taxon>
        <taxon>Gunneridae</taxon>
        <taxon>Pentapetalae</taxon>
        <taxon>rosids</taxon>
        <taxon>malvids</taxon>
        <taxon>Malvales</taxon>
        <taxon>Malvaceae</taxon>
        <taxon>Malvoideae</taxon>
        <taxon>Gossypium</taxon>
    </lineage>
</organism>
<dbReference type="RefSeq" id="XP_016681164.1">
    <property type="nucleotide sequence ID" value="XM_016825675.1"/>
</dbReference>
<dbReference type="AlphaFoldDB" id="A0A1U8IYZ5"/>
<dbReference type="KEGG" id="ghi:107899939"/>
<dbReference type="Pfam" id="PF07727">
    <property type="entry name" value="RVT_2"/>
    <property type="match status" value="1"/>
</dbReference>
<protein>
    <submittedName>
        <fullName evidence="4">Uncharacterized mitochondrial protein AtMg00820-like</fullName>
    </submittedName>
</protein>
<keyword evidence="3" id="KW-1185">Reference proteome</keyword>
<reference evidence="3" key="1">
    <citation type="journal article" date="2020" name="Nat. Genet.">
        <title>Genomic diversifications of five Gossypium allopolyploid species and their impact on cotton improvement.</title>
        <authorList>
            <person name="Chen Z.J."/>
            <person name="Sreedasyam A."/>
            <person name="Ando A."/>
            <person name="Song Q."/>
            <person name="De Santiago L.M."/>
            <person name="Hulse-Kemp A.M."/>
            <person name="Ding M."/>
            <person name="Ye W."/>
            <person name="Kirkbride R.C."/>
            <person name="Jenkins J."/>
            <person name="Plott C."/>
            <person name="Lovell J."/>
            <person name="Lin Y.M."/>
            <person name="Vaughn R."/>
            <person name="Liu B."/>
            <person name="Simpson S."/>
            <person name="Scheffler B.E."/>
            <person name="Wen L."/>
            <person name="Saski C.A."/>
            <person name="Grover C.E."/>
            <person name="Hu G."/>
            <person name="Conover J.L."/>
            <person name="Carlson J.W."/>
            <person name="Shu S."/>
            <person name="Boston L.B."/>
            <person name="Williams M."/>
            <person name="Peterson D.G."/>
            <person name="McGee K."/>
            <person name="Jones D.C."/>
            <person name="Wendel J.F."/>
            <person name="Stelly D.M."/>
            <person name="Grimwood J."/>
            <person name="Schmutz J."/>
        </authorList>
    </citation>
    <scope>NUCLEOTIDE SEQUENCE [LARGE SCALE GENOMIC DNA]</scope>
    <source>
        <strain evidence="3">cv. TM-1</strain>
    </source>
</reference>
<dbReference type="Proteomes" id="UP000818029">
    <property type="component" value="Chromosome D06"/>
</dbReference>
<evidence type="ECO:0000313" key="4">
    <source>
        <dbReference type="RefSeq" id="XP_016681164.1"/>
    </source>
</evidence>
<proteinExistence type="predicted"/>
<evidence type="ECO:0000256" key="1">
    <source>
        <dbReference type="SAM" id="Phobius"/>
    </source>
</evidence>
<accession>A0A1U8IYZ5</accession>
<sequence>MTEDDPINFHQAMKSSNSQKWIYDMKDVYKSMQDNKVWELVPLPKGTKPIGCKWIFKTKMDANGNVKRYKERLATKGYTQEEGIDFTETFFPVSSKDSFRIIMALVANLILSYIRWMLRLRFLIAKLKKQFI</sequence>
<feature type="transmembrane region" description="Helical" evidence="1">
    <location>
        <begin position="99"/>
        <end position="118"/>
    </location>
</feature>
<dbReference type="STRING" id="3635.A0A1U8IYZ5"/>
<gene>
    <name evidence="4" type="primary">LOC107899939</name>
</gene>
<keyword evidence="1" id="KW-1133">Transmembrane helix</keyword>
<keyword evidence="1" id="KW-0812">Transmembrane</keyword>
<feature type="domain" description="Reverse transcriptase Ty1/copia-type" evidence="2">
    <location>
        <begin position="35"/>
        <end position="108"/>
    </location>
</feature>